<evidence type="ECO:0000256" key="5">
    <source>
        <dbReference type="ARBA" id="ARBA00022807"/>
    </source>
</evidence>
<dbReference type="SUPFAM" id="SSF53182">
    <property type="entry name" value="Pyrrolidone carboxyl peptidase (pyroglutamate aminopeptidase)"/>
    <property type="match status" value="1"/>
</dbReference>
<keyword evidence="7" id="KW-1185">Reference proteome</keyword>
<dbReference type="GO" id="GO:0016920">
    <property type="term" value="F:pyroglutamyl-peptidase activity"/>
    <property type="evidence" value="ECO:0007669"/>
    <property type="project" value="InterPro"/>
</dbReference>
<keyword evidence="4" id="KW-0378">Hydrolase</keyword>
<evidence type="ECO:0000256" key="3">
    <source>
        <dbReference type="ARBA" id="ARBA00022670"/>
    </source>
</evidence>
<comment type="similarity">
    <text evidence="1">Belongs to the peptidase C15 family.</text>
</comment>
<organism evidence="6 7">
    <name type="scientific">Cutaneotrichosporon oleaginosum</name>
    <dbReference type="NCBI Taxonomy" id="879819"/>
    <lineage>
        <taxon>Eukaryota</taxon>
        <taxon>Fungi</taxon>
        <taxon>Dikarya</taxon>
        <taxon>Basidiomycota</taxon>
        <taxon>Agaricomycotina</taxon>
        <taxon>Tremellomycetes</taxon>
        <taxon>Trichosporonales</taxon>
        <taxon>Trichosporonaceae</taxon>
        <taxon>Cutaneotrichosporon</taxon>
    </lineage>
</organism>
<gene>
    <name evidence="6" type="ORF">CC85DRAFT_138067</name>
</gene>
<accession>A0A0J0XIK4</accession>
<dbReference type="EMBL" id="KQ087226">
    <property type="protein sequence ID" value="KLT40911.1"/>
    <property type="molecule type" value="Genomic_DNA"/>
</dbReference>
<evidence type="ECO:0000256" key="2">
    <source>
        <dbReference type="ARBA" id="ARBA00022490"/>
    </source>
</evidence>
<reference evidence="6 7" key="1">
    <citation type="submission" date="2015-03" db="EMBL/GenBank/DDBJ databases">
        <title>Genomics and transcriptomics of the oil-accumulating basidiomycete yeast T. oleaginosus allow insights into substrate utilization and the diverse evolutionary trajectories of mating systems in fungi.</title>
        <authorList>
            <consortium name="DOE Joint Genome Institute"/>
            <person name="Kourist R."/>
            <person name="Kracht O."/>
            <person name="Bracharz F."/>
            <person name="Lipzen A."/>
            <person name="Nolan M."/>
            <person name="Ohm R."/>
            <person name="Grigoriev I."/>
            <person name="Sun S."/>
            <person name="Heitman J."/>
            <person name="Bruck T."/>
            <person name="Nowrousian M."/>
        </authorList>
    </citation>
    <scope>NUCLEOTIDE SEQUENCE [LARGE SCALE GENOMIC DNA]</scope>
    <source>
        <strain evidence="6 7">IBC0246</strain>
    </source>
</reference>
<dbReference type="PANTHER" id="PTHR23402">
    <property type="entry name" value="PROTEASE FAMILY C15 PYROGLUTAMYL-PEPTIDASE I-RELATED"/>
    <property type="match status" value="1"/>
</dbReference>
<dbReference type="PANTHER" id="PTHR23402:SF1">
    <property type="entry name" value="PYROGLUTAMYL-PEPTIDASE I"/>
    <property type="match status" value="1"/>
</dbReference>
<keyword evidence="3" id="KW-0645">Protease</keyword>
<dbReference type="CDD" id="cd00501">
    <property type="entry name" value="Peptidase_C15"/>
    <property type="match status" value="1"/>
</dbReference>
<dbReference type="InterPro" id="IPR000816">
    <property type="entry name" value="Peptidase_C15"/>
</dbReference>
<name>A0A0J0XIK4_9TREE</name>
<dbReference type="GeneID" id="28980101"/>
<proteinExistence type="inferred from homology"/>
<dbReference type="GO" id="GO:0006508">
    <property type="term" value="P:proteolysis"/>
    <property type="evidence" value="ECO:0007669"/>
    <property type="project" value="UniProtKB-KW"/>
</dbReference>
<dbReference type="OrthoDB" id="2595403at2759"/>
<dbReference type="InterPro" id="IPR016125">
    <property type="entry name" value="Peptidase_C15-like"/>
</dbReference>
<keyword evidence="2" id="KW-0963">Cytoplasm</keyword>
<sequence>MSILITGFEPFAGDSENPSRLSARQAVALLRAEGHDAHFLEVPCVFATAFPTVKAEAERVGAEIVIAVGLAGSRRAISLESRAKNIIDARIPDNAGGQPRNVPVVPGGRKTLPSRLPLSRAVEAIISYDPSEGISDASDDAHEAQGVFTGGIPIEISKSAGEYVCNALMYASLAGFPEDMSVGFVHVPRFNKVGLPEQAAALTIVAKETLAARIRLRKASGKCRGA</sequence>
<dbReference type="GO" id="GO:0005829">
    <property type="term" value="C:cytosol"/>
    <property type="evidence" value="ECO:0007669"/>
    <property type="project" value="InterPro"/>
</dbReference>
<evidence type="ECO:0000313" key="7">
    <source>
        <dbReference type="Proteomes" id="UP000053611"/>
    </source>
</evidence>
<protein>
    <submittedName>
        <fullName evidence="6">Pyroglutamyl-peptidase I</fullName>
    </submittedName>
</protein>
<dbReference type="PIRSF" id="PIRSF015592">
    <property type="entry name" value="Prld-crbxl_pptds"/>
    <property type="match status" value="1"/>
</dbReference>
<dbReference type="Pfam" id="PF01470">
    <property type="entry name" value="Peptidase_C15"/>
    <property type="match status" value="2"/>
</dbReference>
<evidence type="ECO:0000313" key="6">
    <source>
        <dbReference type="EMBL" id="KLT40911.1"/>
    </source>
</evidence>
<evidence type="ECO:0000256" key="4">
    <source>
        <dbReference type="ARBA" id="ARBA00022801"/>
    </source>
</evidence>
<dbReference type="InterPro" id="IPR036440">
    <property type="entry name" value="Peptidase_C15-like_sf"/>
</dbReference>
<evidence type="ECO:0000256" key="1">
    <source>
        <dbReference type="ARBA" id="ARBA00006641"/>
    </source>
</evidence>
<dbReference type="PRINTS" id="PR00706">
    <property type="entry name" value="PYROGLUPTASE"/>
</dbReference>
<dbReference type="Proteomes" id="UP000053611">
    <property type="component" value="Unassembled WGS sequence"/>
</dbReference>
<dbReference type="AlphaFoldDB" id="A0A0J0XIK4"/>
<keyword evidence="5" id="KW-0788">Thiol protease</keyword>
<dbReference type="Gene3D" id="3.40.630.20">
    <property type="entry name" value="Peptidase C15, pyroglutamyl peptidase I-like"/>
    <property type="match status" value="1"/>
</dbReference>
<dbReference type="RefSeq" id="XP_018277402.1">
    <property type="nucleotide sequence ID" value="XM_018419498.1"/>
</dbReference>